<dbReference type="PANTHER" id="PTHR12802">
    <property type="entry name" value="SWI/SNF COMPLEX-RELATED"/>
    <property type="match status" value="1"/>
</dbReference>
<dbReference type="SUPFAM" id="SSF46689">
    <property type="entry name" value="Homeodomain-like"/>
    <property type="match status" value="1"/>
</dbReference>
<feature type="domain" description="Myb-like" evidence="6">
    <location>
        <begin position="33"/>
        <end position="77"/>
    </location>
</feature>
<evidence type="ECO:0000256" key="4">
    <source>
        <dbReference type="ARBA" id="ARBA00023242"/>
    </source>
</evidence>
<dbReference type="EMBL" id="CAMPGE010008782">
    <property type="protein sequence ID" value="CAI2367667.1"/>
    <property type="molecule type" value="Genomic_DNA"/>
</dbReference>
<accession>A0AAD1UF31</accession>
<evidence type="ECO:0000256" key="3">
    <source>
        <dbReference type="ARBA" id="ARBA00023163"/>
    </source>
</evidence>
<keyword evidence="3" id="KW-0804">Transcription</keyword>
<comment type="caution">
    <text evidence="9">The sequence shown here is derived from an EMBL/GenBank/DDBJ whole genome shotgun (WGS) entry which is preliminary data.</text>
</comment>
<organism evidence="9 10">
    <name type="scientific">Euplotes crassus</name>
    <dbReference type="NCBI Taxonomy" id="5936"/>
    <lineage>
        <taxon>Eukaryota</taxon>
        <taxon>Sar</taxon>
        <taxon>Alveolata</taxon>
        <taxon>Ciliophora</taxon>
        <taxon>Intramacronucleata</taxon>
        <taxon>Spirotrichea</taxon>
        <taxon>Hypotrichia</taxon>
        <taxon>Euplotida</taxon>
        <taxon>Euplotidae</taxon>
        <taxon>Moneuplotes</taxon>
    </lineage>
</organism>
<keyword evidence="2" id="KW-0238">DNA-binding</keyword>
<feature type="domain" description="SANT" evidence="7">
    <location>
        <begin position="30"/>
        <end position="81"/>
    </location>
</feature>
<dbReference type="Proteomes" id="UP001295684">
    <property type="component" value="Unassembled WGS sequence"/>
</dbReference>
<dbReference type="PROSITE" id="PS50090">
    <property type="entry name" value="MYB_LIKE"/>
    <property type="match status" value="1"/>
</dbReference>
<gene>
    <name evidence="9" type="ORF">ECRASSUSDP1_LOCUS8955</name>
</gene>
<dbReference type="InterPro" id="IPR001005">
    <property type="entry name" value="SANT/Myb"/>
</dbReference>
<evidence type="ECO:0000256" key="5">
    <source>
        <dbReference type="SAM" id="MobiDB-lite"/>
    </source>
</evidence>
<evidence type="ECO:0000313" key="10">
    <source>
        <dbReference type="Proteomes" id="UP001295684"/>
    </source>
</evidence>
<feature type="domain" description="HTH myb-type" evidence="8">
    <location>
        <begin position="27"/>
        <end position="81"/>
    </location>
</feature>
<evidence type="ECO:0000313" key="9">
    <source>
        <dbReference type="EMBL" id="CAI2367667.1"/>
    </source>
</evidence>
<dbReference type="InterPro" id="IPR006447">
    <property type="entry name" value="Myb_dom_plants"/>
</dbReference>
<dbReference type="CDD" id="cd00167">
    <property type="entry name" value="SANT"/>
    <property type="match status" value="1"/>
</dbReference>
<reference evidence="9" key="1">
    <citation type="submission" date="2023-07" db="EMBL/GenBank/DDBJ databases">
        <authorList>
            <consortium name="AG Swart"/>
            <person name="Singh M."/>
            <person name="Singh A."/>
            <person name="Seah K."/>
            <person name="Emmerich C."/>
        </authorList>
    </citation>
    <scope>NUCLEOTIDE SEQUENCE</scope>
    <source>
        <strain evidence="9">DP1</strain>
    </source>
</reference>
<evidence type="ECO:0000256" key="2">
    <source>
        <dbReference type="ARBA" id="ARBA00023125"/>
    </source>
</evidence>
<evidence type="ECO:0000256" key="1">
    <source>
        <dbReference type="ARBA" id="ARBA00023015"/>
    </source>
</evidence>
<feature type="region of interest" description="Disordered" evidence="5">
    <location>
        <begin position="1"/>
        <end position="28"/>
    </location>
</feature>
<feature type="compositionally biased region" description="Basic and acidic residues" evidence="5">
    <location>
        <begin position="1"/>
        <end position="25"/>
    </location>
</feature>
<name>A0AAD1UF31_EUPCR</name>
<dbReference type="GO" id="GO:0003677">
    <property type="term" value="F:DNA binding"/>
    <property type="evidence" value="ECO:0007669"/>
    <property type="project" value="UniProtKB-KW"/>
</dbReference>
<dbReference type="InterPro" id="IPR017884">
    <property type="entry name" value="SANT_dom"/>
</dbReference>
<keyword evidence="10" id="KW-1185">Reference proteome</keyword>
<evidence type="ECO:0000259" key="8">
    <source>
        <dbReference type="PROSITE" id="PS51294"/>
    </source>
</evidence>
<dbReference type="InterPro" id="IPR009057">
    <property type="entry name" value="Homeodomain-like_sf"/>
</dbReference>
<dbReference type="AlphaFoldDB" id="A0AAD1UF31"/>
<dbReference type="NCBIfam" id="TIGR01557">
    <property type="entry name" value="myb_SHAQKYF"/>
    <property type="match status" value="1"/>
</dbReference>
<dbReference type="PROSITE" id="PS51293">
    <property type="entry name" value="SANT"/>
    <property type="match status" value="1"/>
</dbReference>
<dbReference type="Gene3D" id="1.10.10.60">
    <property type="entry name" value="Homeodomain-like"/>
    <property type="match status" value="1"/>
</dbReference>
<protein>
    <submittedName>
        <fullName evidence="9">Uncharacterized protein</fullName>
    </submittedName>
</protein>
<evidence type="ECO:0000259" key="6">
    <source>
        <dbReference type="PROSITE" id="PS50090"/>
    </source>
</evidence>
<dbReference type="PROSITE" id="PS51294">
    <property type="entry name" value="HTH_MYB"/>
    <property type="match status" value="1"/>
</dbReference>
<keyword evidence="4" id="KW-0539">Nucleus</keyword>
<evidence type="ECO:0000259" key="7">
    <source>
        <dbReference type="PROSITE" id="PS51293"/>
    </source>
</evidence>
<dbReference type="SMART" id="SM00717">
    <property type="entry name" value="SANT"/>
    <property type="match status" value="1"/>
</dbReference>
<dbReference type="InterPro" id="IPR017930">
    <property type="entry name" value="Myb_dom"/>
</dbReference>
<proteinExistence type="predicted"/>
<sequence length="277" mass="31795">MEESKSDQNEEEKLNNEPKKEKEGNDGNIIVTGRWTNEEHIQFITCLKKYGKDWTKLENCVPTRTGPQVRSHAQKYFNRIKKEYQTEYPLEYINEFSKVPQDFQENPKERVTESEPNPVLKNIRESISSESKKMKTIRPESKKTVPSTMISTKYYSYMDSFKSPTDTGKDDSIKEKDISLNDIISTVKKDSDSEESNIIYLENGEMRINSNIIKFSTPCKIETIKINGEDVIMIHPENPSTIKISPVVLDTPIVINPSGMSQVGQPNQGISQYDQVI</sequence>
<dbReference type="Pfam" id="PF00249">
    <property type="entry name" value="Myb_DNA-binding"/>
    <property type="match status" value="1"/>
</dbReference>
<keyword evidence="1" id="KW-0805">Transcription regulation</keyword>